<protein>
    <submittedName>
        <fullName evidence="2">Benzoate transport protein</fullName>
    </submittedName>
</protein>
<feature type="transmembrane region" description="Helical" evidence="1">
    <location>
        <begin position="201"/>
        <end position="229"/>
    </location>
</feature>
<feature type="transmembrane region" description="Helical" evidence="1">
    <location>
        <begin position="343"/>
        <end position="371"/>
    </location>
</feature>
<sequence>MSTKNIAAGMLSALMACTGGAILIINTAERMGLTQPQLISWLFIVYFVGGSLNIWLSIRYKIPFAGAHSITAAAFLSSAAVHFSLQELAGSFMMAGGLIAILGLSGIFNTLLELIPKPLIDAMLAGLILHYVVQIVPAFKEAPFIGGLAIIGFFLVPKLSKSIPPLMGVLILGGVGLYFGYDFTSISSVPFSWPHLVIPSFTMNGFLSISIPIAVLVLSNDLAVALAALKKNGYEPPVNKTIALSGIGTSIVSLFGGHAVNIGGMMTALCSSEEAGSKETRYRAAIISGILVALFGFFAWKVSIIIQVLPAFFITLITGFSLVSVLLNSLQSSFSESSYRYSILFAFVIAIANVSFLGISSAVWSLLVGVITAKVLGEGSKSADATVSNEKIGKSV</sequence>
<dbReference type="Pfam" id="PF03594">
    <property type="entry name" value="BenE"/>
    <property type="match status" value="1"/>
</dbReference>
<dbReference type="InterPro" id="IPR004711">
    <property type="entry name" value="Benzoate_Transporter"/>
</dbReference>
<feature type="transmembrane region" description="Helical" evidence="1">
    <location>
        <begin position="64"/>
        <end position="85"/>
    </location>
</feature>
<proteinExistence type="predicted"/>
<keyword evidence="3" id="KW-1185">Reference proteome</keyword>
<feature type="transmembrane region" description="Helical" evidence="1">
    <location>
        <begin position="241"/>
        <end position="262"/>
    </location>
</feature>
<dbReference type="GO" id="GO:0042925">
    <property type="term" value="F:benzoate transmembrane transporter activity"/>
    <property type="evidence" value="ECO:0007669"/>
    <property type="project" value="InterPro"/>
</dbReference>
<dbReference type="PANTHER" id="PTHR30199:SF0">
    <property type="entry name" value="INNER MEMBRANE PROTEIN YDCO"/>
    <property type="match status" value="1"/>
</dbReference>
<comment type="caution">
    <text evidence="2">The sequence shown here is derived from an EMBL/GenBank/DDBJ whole genome shotgun (WGS) entry which is preliminary data.</text>
</comment>
<name>W7Y8V6_9BACL</name>
<feature type="transmembrane region" description="Helical" evidence="1">
    <location>
        <begin position="131"/>
        <end position="156"/>
    </location>
</feature>
<organism evidence="2 3">
    <name type="scientific">Paenibacillus pini JCM 16418</name>
    <dbReference type="NCBI Taxonomy" id="1236976"/>
    <lineage>
        <taxon>Bacteria</taxon>
        <taxon>Bacillati</taxon>
        <taxon>Bacillota</taxon>
        <taxon>Bacilli</taxon>
        <taxon>Bacillales</taxon>
        <taxon>Paenibacillaceae</taxon>
        <taxon>Paenibacillus</taxon>
    </lineage>
</organism>
<dbReference type="EMBL" id="BAVZ01000003">
    <property type="protein sequence ID" value="GAF07385.1"/>
    <property type="molecule type" value="Genomic_DNA"/>
</dbReference>
<keyword evidence="1" id="KW-0812">Transmembrane</keyword>
<dbReference type="AlphaFoldDB" id="W7Y8V6"/>
<evidence type="ECO:0000256" key="1">
    <source>
        <dbReference type="SAM" id="Phobius"/>
    </source>
</evidence>
<dbReference type="eggNOG" id="COG3135">
    <property type="taxonomic scope" value="Bacteria"/>
</dbReference>
<evidence type="ECO:0000313" key="2">
    <source>
        <dbReference type="EMBL" id="GAF07385.1"/>
    </source>
</evidence>
<dbReference type="STRING" id="1236976.JCM16418_1401"/>
<reference evidence="2 3" key="1">
    <citation type="journal article" date="2014" name="Genome Announc.">
        <title>Draft Genome Sequence of Paenibacillus pini JCM 16418T, Isolated from the Rhizosphere of Pine Tree.</title>
        <authorList>
            <person name="Yuki M."/>
            <person name="Oshima K."/>
            <person name="Suda W."/>
            <person name="Oshida Y."/>
            <person name="Kitamura K."/>
            <person name="Iida Y."/>
            <person name="Hattori M."/>
            <person name="Ohkuma M."/>
        </authorList>
    </citation>
    <scope>NUCLEOTIDE SEQUENCE [LARGE SCALE GENOMIC DNA]</scope>
    <source>
        <strain evidence="2 3">JCM 16418</strain>
    </source>
</reference>
<feature type="transmembrane region" description="Helical" evidence="1">
    <location>
        <begin position="312"/>
        <end position="331"/>
    </location>
</feature>
<gene>
    <name evidence="2" type="ORF">JCM16418_1401</name>
</gene>
<accession>W7Y8V6</accession>
<dbReference type="Proteomes" id="UP000019364">
    <property type="component" value="Unassembled WGS sequence"/>
</dbReference>
<feature type="transmembrane region" description="Helical" evidence="1">
    <location>
        <begin position="163"/>
        <end position="181"/>
    </location>
</feature>
<dbReference type="OrthoDB" id="9813854at2"/>
<feature type="transmembrane region" description="Helical" evidence="1">
    <location>
        <begin position="38"/>
        <end position="58"/>
    </location>
</feature>
<dbReference type="PANTHER" id="PTHR30199">
    <property type="entry name" value="MFS FAMILY TRANSPORTER, PREDICTED SUBSTRATE BENZOATE"/>
    <property type="match status" value="1"/>
</dbReference>
<keyword evidence="1" id="KW-1133">Transmembrane helix</keyword>
<dbReference type="PROSITE" id="PS51257">
    <property type="entry name" value="PROKAR_LIPOPROTEIN"/>
    <property type="match status" value="1"/>
</dbReference>
<feature type="transmembrane region" description="Helical" evidence="1">
    <location>
        <begin position="282"/>
        <end position="300"/>
    </location>
</feature>
<keyword evidence="1" id="KW-0472">Membrane</keyword>
<dbReference type="GO" id="GO:0005886">
    <property type="term" value="C:plasma membrane"/>
    <property type="evidence" value="ECO:0007669"/>
    <property type="project" value="TreeGrafter"/>
</dbReference>
<feature type="transmembrane region" description="Helical" evidence="1">
    <location>
        <begin position="6"/>
        <end position="26"/>
    </location>
</feature>
<dbReference type="RefSeq" id="WP_081765335.1">
    <property type="nucleotide sequence ID" value="NZ_BAVZ01000003.1"/>
</dbReference>
<feature type="transmembrane region" description="Helical" evidence="1">
    <location>
        <begin position="92"/>
        <end position="111"/>
    </location>
</feature>
<evidence type="ECO:0000313" key="3">
    <source>
        <dbReference type="Proteomes" id="UP000019364"/>
    </source>
</evidence>